<evidence type="ECO:0000256" key="5">
    <source>
        <dbReference type="ARBA" id="ARBA00023136"/>
    </source>
</evidence>
<feature type="transmembrane region" description="Helical" evidence="6">
    <location>
        <begin position="306"/>
        <end position="325"/>
    </location>
</feature>
<accession>A0AAU9C546</accession>
<dbReference type="PANTHER" id="PTHR30287">
    <property type="entry name" value="MEMBRANE COMPONENT OF PREDICTED ABC SUPERFAMILY METABOLITE UPTAKE TRANSPORTER"/>
    <property type="match status" value="1"/>
</dbReference>
<reference evidence="9" key="1">
    <citation type="journal article" date="2024" name="Int. J. Syst. Evol. Microbiol.">
        <title>Methylomarinovum tepidoasis sp. nov., a moderately thermophilic methanotroph of the family Methylothermaceae isolated from a deep-sea hydrothermal field.</title>
        <authorList>
            <person name="Hirayama H."/>
            <person name="Takaki Y."/>
            <person name="Abe M."/>
            <person name="Miyazaki M."/>
            <person name="Uematsu K."/>
            <person name="Matsui Y."/>
            <person name="Takai K."/>
        </authorList>
    </citation>
    <scope>NUCLEOTIDE SEQUENCE [LARGE SCALE GENOMIC DNA]</scope>
    <source>
        <strain evidence="9">IT-9</strain>
    </source>
</reference>
<feature type="transmembrane region" description="Helical" evidence="6">
    <location>
        <begin position="414"/>
        <end position="440"/>
    </location>
</feature>
<proteinExistence type="predicted"/>
<keyword evidence="4 6" id="KW-1133">Transmembrane helix</keyword>
<dbReference type="PANTHER" id="PTHR30287:SF1">
    <property type="entry name" value="INNER MEMBRANE PROTEIN"/>
    <property type="match status" value="1"/>
</dbReference>
<dbReference type="RefSeq" id="WP_317705261.1">
    <property type="nucleotide sequence ID" value="NZ_AP024714.1"/>
</dbReference>
<feature type="transmembrane region" description="Helical" evidence="6">
    <location>
        <begin position="700"/>
        <end position="721"/>
    </location>
</feature>
<evidence type="ECO:0000256" key="1">
    <source>
        <dbReference type="ARBA" id="ARBA00004651"/>
    </source>
</evidence>
<evidence type="ECO:0000256" key="3">
    <source>
        <dbReference type="ARBA" id="ARBA00022692"/>
    </source>
</evidence>
<keyword evidence="5 6" id="KW-0472">Membrane</keyword>
<feature type="domain" description="ABC3 transporter permease C-terminal" evidence="7">
    <location>
        <begin position="257"/>
        <end position="374"/>
    </location>
</feature>
<feature type="transmembrane region" description="Helical" evidence="6">
    <location>
        <begin position="388"/>
        <end position="408"/>
    </location>
</feature>
<keyword evidence="3 6" id="KW-0812">Transmembrane</keyword>
<dbReference type="Proteomes" id="UP001321825">
    <property type="component" value="Chromosome"/>
</dbReference>
<evidence type="ECO:0000256" key="2">
    <source>
        <dbReference type="ARBA" id="ARBA00022475"/>
    </source>
</evidence>
<dbReference type="GO" id="GO:0005886">
    <property type="term" value="C:plasma membrane"/>
    <property type="evidence" value="ECO:0007669"/>
    <property type="project" value="UniProtKB-SubCell"/>
</dbReference>
<evidence type="ECO:0000256" key="4">
    <source>
        <dbReference type="ARBA" id="ARBA00022989"/>
    </source>
</evidence>
<feature type="transmembrane region" description="Helical" evidence="6">
    <location>
        <begin position="788"/>
        <end position="808"/>
    </location>
</feature>
<protein>
    <submittedName>
        <fullName evidence="8">ABC transport system permease protein</fullName>
    </submittedName>
</protein>
<name>A0AAU9C546_9GAMM</name>
<organism evidence="8 9">
    <name type="scientific">Methylomarinovum caldicuralii</name>
    <dbReference type="NCBI Taxonomy" id="438856"/>
    <lineage>
        <taxon>Bacteria</taxon>
        <taxon>Pseudomonadati</taxon>
        <taxon>Pseudomonadota</taxon>
        <taxon>Gammaproteobacteria</taxon>
        <taxon>Methylococcales</taxon>
        <taxon>Methylothermaceae</taxon>
        <taxon>Methylomarinovum</taxon>
    </lineage>
</organism>
<evidence type="ECO:0000256" key="6">
    <source>
        <dbReference type="SAM" id="Phobius"/>
    </source>
</evidence>
<feature type="transmembrane region" description="Helical" evidence="6">
    <location>
        <begin position="345"/>
        <end position="368"/>
    </location>
</feature>
<feature type="transmembrane region" description="Helical" evidence="6">
    <location>
        <begin position="461"/>
        <end position="481"/>
    </location>
</feature>
<keyword evidence="2" id="KW-1003">Cell membrane</keyword>
<feature type="transmembrane region" description="Helical" evidence="6">
    <location>
        <begin position="20"/>
        <end position="41"/>
    </location>
</feature>
<dbReference type="InterPro" id="IPR038766">
    <property type="entry name" value="Membrane_comp_ABC_pdt"/>
</dbReference>
<feature type="transmembrane region" description="Helical" evidence="6">
    <location>
        <begin position="750"/>
        <end position="776"/>
    </location>
</feature>
<feature type="transmembrane region" description="Helical" evidence="6">
    <location>
        <begin position="254"/>
        <end position="274"/>
    </location>
</feature>
<evidence type="ECO:0000313" key="9">
    <source>
        <dbReference type="Proteomes" id="UP001321825"/>
    </source>
</evidence>
<feature type="domain" description="ABC3 transporter permease C-terminal" evidence="7">
    <location>
        <begin position="705"/>
        <end position="818"/>
    </location>
</feature>
<sequence length="825" mass="90127">MNDLRLAWRLLKRDWRGGELGILLLALLIAVTASTAIVLAGGRLSRTMSLQAADFLAADLVVSGHHPLPRAWLERGRALGLETAETVAFATMLVEGERLLLAGVKAVSAGYPLRGRLKVRRGGIEAEVRHPPPRGRVWVARRILGELGLEVGDVLHVGEAGLAIDGVLTFEPDVRGGFSRFAPRVLMRLEDLPATGVLGPGSRAHYYYLFAGDEARIRRLRAWLEDRLQPGQRLLDIYQDRPDIGRALRRAERFLGLASVVVVVIAGVAVAMAARRYSERHFDAVAVLKCLGAGSGRVLRLHLHQFLLLGGGAGLVGCGTGWALQEGLVRLLRALLPPHLVAPRWQDFGFGPLVAGVLLLGFALPPLLRLRRVAPLRVLRRDLLPTPVGAWLVYGAALLAVGGLLWRFSGEPRLTAWILGGGSAALLLLALLTLALLWGLRRWADRWPLAGRLALLGLTRHPGAALGQILAFAVTLAAMALGTRVQGDLLETWRAQLPADAPNYFVINLFPGEVADFERTLRQIGARPSAFYPVVRGRLLAIDGEDVKRRARPDSVGEAAVNRELNLTWADRLPRGNRLLAGRWWPRRPGPQVSVERDLAQSLGIELGSRLAFFIEGRHLEAVVTSIRQVQWDSMTPNFYVIFAPGDLDGFAATYMSSFYLPPDRQAQLATLLRDFSNATLIDVDMILQHLRQILRQVSFAVQAMLGFALLAGVVVLLAAVRSALDARIRQGALLRTLGARQRLLCRSQWLEFALLGGIAGVLAVAISEALAWGLYAWVFHLDFRLQAAVWWGLPLAGAALTSAAGMWSCRGVLRASPLTLLREL</sequence>
<dbReference type="Pfam" id="PF02687">
    <property type="entry name" value="FtsX"/>
    <property type="match status" value="2"/>
</dbReference>
<evidence type="ECO:0000313" key="8">
    <source>
        <dbReference type="EMBL" id="BCX82873.1"/>
    </source>
</evidence>
<dbReference type="EMBL" id="AP024714">
    <property type="protein sequence ID" value="BCX82873.1"/>
    <property type="molecule type" value="Genomic_DNA"/>
</dbReference>
<evidence type="ECO:0000259" key="7">
    <source>
        <dbReference type="Pfam" id="PF02687"/>
    </source>
</evidence>
<keyword evidence="9" id="KW-1185">Reference proteome</keyword>
<comment type="subcellular location">
    <subcellularLocation>
        <location evidence="1">Cell membrane</location>
        <topology evidence="1">Multi-pass membrane protein</topology>
    </subcellularLocation>
</comment>
<dbReference type="AlphaFoldDB" id="A0AAU9C546"/>
<dbReference type="KEGG" id="mcau:MIT9_P2464"/>
<dbReference type="InterPro" id="IPR003838">
    <property type="entry name" value="ABC3_permease_C"/>
</dbReference>
<gene>
    <name evidence="8" type="ORF">MIT9_P2464</name>
</gene>